<feature type="transmembrane region" description="Helical" evidence="1">
    <location>
        <begin position="21"/>
        <end position="45"/>
    </location>
</feature>
<keyword evidence="1" id="KW-1133">Transmembrane helix</keyword>
<name>A0A1Y1MUT4_PHOPY</name>
<accession>A0A1Y1MUT4</accession>
<feature type="transmembrane region" description="Helical" evidence="1">
    <location>
        <begin position="65"/>
        <end position="85"/>
    </location>
</feature>
<proteinExistence type="predicted"/>
<evidence type="ECO:0008006" key="3">
    <source>
        <dbReference type="Google" id="ProtNLM"/>
    </source>
</evidence>
<protein>
    <recommendedName>
        <fullName evidence="3">7TM GPCR serpentine receptor class x (Srx) domain-containing protein</fullName>
    </recommendedName>
</protein>
<dbReference type="EMBL" id="GEZM01020326">
    <property type="protein sequence ID" value="JAV89299.1"/>
    <property type="molecule type" value="Transcribed_RNA"/>
</dbReference>
<sequence>MQLLSNIMAIGVVKLSQRERYICALAFVALTSLQTLLGLIATWWSSYICVRISPTLYSEKIEVNFVFAIIAIFGTHIIFHGLFGLKICYKCYKQSLKFVVQITRI</sequence>
<dbReference type="AlphaFoldDB" id="A0A1Y1MUT4"/>
<reference evidence="2" key="1">
    <citation type="journal article" date="2016" name="Sci. Rep.">
        <title>Molecular characterization of firefly nuptial gifts: a multi-omics approach sheds light on postcopulatory sexual selection.</title>
        <authorList>
            <person name="Al-Wathiqui N."/>
            <person name="Fallon T.R."/>
            <person name="South A."/>
            <person name="Weng J.K."/>
            <person name="Lewis S.M."/>
        </authorList>
    </citation>
    <scope>NUCLEOTIDE SEQUENCE</scope>
</reference>
<evidence type="ECO:0000256" key="1">
    <source>
        <dbReference type="SAM" id="Phobius"/>
    </source>
</evidence>
<organism evidence="2">
    <name type="scientific">Photinus pyralis</name>
    <name type="common">Common eastern firefly</name>
    <name type="synonym">Lampyris pyralis</name>
    <dbReference type="NCBI Taxonomy" id="7054"/>
    <lineage>
        <taxon>Eukaryota</taxon>
        <taxon>Metazoa</taxon>
        <taxon>Ecdysozoa</taxon>
        <taxon>Arthropoda</taxon>
        <taxon>Hexapoda</taxon>
        <taxon>Insecta</taxon>
        <taxon>Pterygota</taxon>
        <taxon>Neoptera</taxon>
        <taxon>Endopterygota</taxon>
        <taxon>Coleoptera</taxon>
        <taxon>Polyphaga</taxon>
        <taxon>Elateriformia</taxon>
        <taxon>Elateroidea</taxon>
        <taxon>Lampyridae</taxon>
        <taxon>Lampyrinae</taxon>
        <taxon>Photinus</taxon>
    </lineage>
</organism>
<keyword evidence="1" id="KW-0472">Membrane</keyword>
<evidence type="ECO:0000313" key="2">
    <source>
        <dbReference type="EMBL" id="JAV89299.1"/>
    </source>
</evidence>
<keyword evidence="1" id="KW-0812">Transmembrane</keyword>